<dbReference type="AlphaFoldDB" id="A0A2G3DYB9"/>
<dbReference type="Pfam" id="PF04586">
    <property type="entry name" value="Peptidase_S78"/>
    <property type="match status" value="1"/>
</dbReference>
<keyword evidence="2" id="KW-0645">Protease</keyword>
<evidence type="ECO:0000313" key="5">
    <source>
        <dbReference type="EMBL" id="PHU36016.1"/>
    </source>
</evidence>
<organism evidence="5 6">
    <name type="scientific">Pseudobutyrivibrio ruminis</name>
    <dbReference type="NCBI Taxonomy" id="46206"/>
    <lineage>
        <taxon>Bacteria</taxon>
        <taxon>Bacillati</taxon>
        <taxon>Bacillota</taxon>
        <taxon>Clostridia</taxon>
        <taxon>Lachnospirales</taxon>
        <taxon>Lachnospiraceae</taxon>
        <taxon>Pseudobutyrivibrio</taxon>
    </lineage>
</organism>
<reference evidence="5 6" key="2">
    <citation type="submission" date="2017-10" db="EMBL/GenBank/DDBJ databases">
        <authorList>
            <person name="Banno H."/>
            <person name="Chua N.-H."/>
        </authorList>
    </citation>
    <scope>NUCLEOTIDE SEQUENCE [LARGE SCALE GENOMIC DNA]</scope>
    <source>
        <strain evidence="5 6">JK626</strain>
    </source>
</reference>
<comment type="caution">
    <text evidence="5">The sequence shown here is derived from an EMBL/GenBank/DDBJ whole genome shotgun (WGS) entry which is preliminary data.</text>
</comment>
<keyword evidence="1" id="KW-1188">Viral release from host cell</keyword>
<dbReference type="Proteomes" id="UP000225889">
    <property type="component" value="Unassembled WGS sequence"/>
</dbReference>
<keyword evidence="3" id="KW-0378">Hydrolase</keyword>
<proteinExistence type="predicted"/>
<name>A0A2G3DYB9_9FIRM</name>
<gene>
    <name evidence="5" type="ORF">CSX01_01925</name>
</gene>
<evidence type="ECO:0000256" key="2">
    <source>
        <dbReference type="ARBA" id="ARBA00022670"/>
    </source>
</evidence>
<feature type="domain" description="Prohead serine protease" evidence="4">
    <location>
        <begin position="14"/>
        <end position="163"/>
    </location>
</feature>
<dbReference type="GO" id="GO:0008233">
    <property type="term" value="F:peptidase activity"/>
    <property type="evidence" value="ECO:0007669"/>
    <property type="project" value="UniProtKB-KW"/>
</dbReference>
<evidence type="ECO:0000256" key="1">
    <source>
        <dbReference type="ARBA" id="ARBA00022612"/>
    </source>
</evidence>
<dbReference type="EMBL" id="PDYF01000007">
    <property type="protein sequence ID" value="PHU36016.1"/>
    <property type="molecule type" value="Genomic_DNA"/>
</dbReference>
<evidence type="ECO:0000313" key="6">
    <source>
        <dbReference type="Proteomes" id="UP000225889"/>
    </source>
</evidence>
<dbReference type="GO" id="GO:0006508">
    <property type="term" value="P:proteolysis"/>
    <property type="evidence" value="ECO:0007669"/>
    <property type="project" value="UniProtKB-KW"/>
</dbReference>
<evidence type="ECO:0000256" key="3">
    <source>
        <dbReference type="ARBA" id="ARBA00022801"/>
    </source>
</evidence>
<protein>
    <recommendedName>
        <fullName evidence="4">Prohead serine protease domain-containing protein</fullName>
    </recommendedName>
</protein>
<evidence type="ECO:0000259" key="4">
    <source>
        <dbReference type="Pfam" id="PF04586"/>
    </source>
</evidence>
<reference evidence="5 6" key="1">
    <citation type="submission" date="2017-10" db="EMBL/GenBank/DDBJ databases">
        <title>Resolving the taxonomy of Roseburia spp., Eubacterium rectale and Agathobacter spp. through phylogenomic analysis.</title>
        <authorList>
            <person name="Sheridan P.O."/>
            <person name="Walker A.W."/>
            <person name="Duncan S.H."/>
            <person name="Scott K.P."/>
            <person name="Toole P.W.O."/>
            <person name="Luis P."/>
            <person name="Flint H.J."/>
        </authorList>
    </citation>
    <scope>NUCLEOTIDE SEQUENCE [LARGE SCALE GENOMIC DNA]</scope>
    <source>
        <strain evidence="5 6">JK626</strain>
    </source>
</reference>
<sequence length="228" mass="25517">MYKIQRKEEKALKVEIRADDSVHIEGYVNVCERESRPVATPYGKVNEVIAEGTFQRAVDSADEVGLMVDHERLIGSTKTGLELSEDAIGLRAELDTSDEEVVEAAKAGKIKGWSFGFRKAVDSLEQRAEKLPLRRITELVLDEVSLIINKNPCYSATSVEVRADGDIDVEQRAYVETTVEVTDRTTTTAYDDGSVYTRKVHNENVVEETSGVIDYTEFDNRLAALRRV</sequence>
<accession>A0A2G3DYB9</accession>
<dbReference type="InterPro" id="IPR054613">
    <property type="entry name" value="Peptidase_S78_dom"/>
</dbReference>